<keyword evidence="4 7" id="KW-0812">Transmembrane</keyword>
<dbReference type="Pfam" id="PF07681">
    <property type="entry name" value="DoxX"/>
    <property type="match status" value="1"/>
</dbReference>
<organism evidence="8 9">
    <name type="scientific">Chitinophaga pollutisoli</name>
    <dbReference type="NCBI Taxonomy" id="3133966"/>
    <lineage>
        <taxon>Bacteria</taxon>
        <taxon>Pseudomonadati</taxon>
        <taxon>Bacteroidota</taxon>
        <taxon>Chitinophagia</taxon>
        <taxon>Chitinophagales</taxon>
        <taxon>Chitinophagaceae</taxon>
        <taxon>Chitinophaga</taxon>
    </lineage>
</organism>
<keyword evidence="6 7" id="KW-0472">Membrane</keyword>
<evidence type="ECO:0000256" key="3">
    <source>
        <dbReference type="ARBA" id="ARBA00022475"/>
    </source>
</evidence>
<keyword evidence="5 7" id="KW-1133">Transmembrane helix</keyword>
<feature type="transmembrane region" description="Helical" evidence="7">
    <location>
        <begin position="12"/>
        <end position="34"/>
    </location>
</feature>
<dbReference type="EMBL" id="CP149822">
    <property type="protein sequence ID" value="WZN42621.1"/>
    <property type="molecule type" value="Genomic_DNA"/>
</dbReference>
<gene>
    <name evidence="8" type="ORF">WJU16_06185</name>
</gene>
<keyword evidence="3" id="KW-1003">Cell membrane</keyword>
<name>A0ABZ2YS31_9BACT</name>
<comment type="similarity">
    <text evidence="2">Belongs to the DoxX family.</text>
</comment>
<dbReference type="PANTHER" id="PTHR33452">
    <property type="entry name" value="OXIDOREDUCTASE CATD-RELATED"/>
    <property type="match status" value="1"/>
</dbReference>
<accession>A0ABZ2YS31</accession>
<protein>
    <submittedName>
        <fullName evidence="8">DoxX family protein</fullName>
    </submittedName>
</protein>
<dbReference type="RefSeq" id="WP_341837455.1">
    <property type="nucleotide sequence ID" value="NZ_CP149822.1"/>
</dbReference>
<evidence type="ECO:0000256" key="6">
    <source>
        <dbReference type="ARBA" id="ARBA00023136"/>
    </source>
</evidence>
<dbReference type="PANTHER" id="PTHR33452:SF1">
    <property type="entry name" value="INNER MEMBRANE PROTEIN YPHA-RELATED"/>
    <property type="match status" value="1"/>
</dbReference>
<dbReference type="Proteomes" id="UP001485459">
    <property type="component" value="Chromosome"/>
</dbReference>
<evidence type="ECO:0000256" key="5">
    <source>
        <dbReference type="ARBA" id="ARBA00022989"/>
    </source>
</evidence>
<proteinExistence type="inferred from homology"/>
<feature type="transmembrane region" description="Helical" evidence="7">
    <location>
        <begin position="63"/>
        <end position="96"/>
    </location>
</feature>
<keyword evidence="9" id="KW-1185">Reference proteome</keyword>
<evidence type="ECO:0000313" key="9">
    <source>
        <dbReference type="Proteomes" id="UP001485459"/>
    </source>
</evidence>
<evidence type="ECO:0000256" key="4">
    <source>
        <dbReference type="ARBA" id="ARBA00022692"/>
    </source>
</evidence>
<comment type="subcellular location">
    <subcellularLocation>
        <location evidence="1">Cell membrane</location>
        <topology evidence="1">Multi-pass membrane protein</topology>
    </subcellularLocation>
</comment>
<reference evidence="9" key="1">
    <citation type="submission" date="2024-03" db="EMBL/GenBank/DDBJ databases">
        <title>Chitinophaga horti sp. nov., isolated from garden soil.</title>
        <authorList>
            <person name="Lee D.S."/>
            <person name="Han D.M."/>
            <person name="Baek J.H."/>
            <person name="Choi D.G."/>
            <person name="Jeon J.H."/>
            <person name="Jeon C.O."/>
        </authorList>
    </citation>
    <scope>NUCLEOTIDE SEQUENCE [LARGE SCALE GENOMIC DNA]</scope>
    <source>
        <strain evidence="9">GPA1</strain>
    </source>
</reference>
<evidence type="ECO:0000313" key="8">
    <source>
        <dbReference type="EMBL" id="WZN42621.1"/>
    </source>
</evidence>
<evidence type="ECO:0000256" key="7">
    <source>
        <dbReference type="SAM" id="Phobius"/>
    </source>
</evidence>
<feature type="transmembrane region" description="Helical" evidence="7">
    <location>
        <begin position="108"/>
        <end position="127"/>
    </location>
</feature>
<dbReference type="InterPro" id="IPR032808">
    <property type="entry name" value="DoxX"/>
</dbReference>
<evidence type="ECO:0000256" key="1">
    <source>
        <dbReference type="ARBA" id="ARBA00004651"/>
    </source>
</evidence>
<evidence type="ECO:0000256" key="2">
    <source>
        <dbReference type="ARBA" id="ARBA00006679"/>
    </source>
</evidence>
<sequence length="135" mass="14520">MAKLLSTKYSNAGISLSLLLLRLLFGGLIMTHGWPKLVNFSTYAQKFADPFGLGKTASLGLTIFAEFFCGALVLVGLLTRVATIPLIICFLVIVFMIHAQDPLHDKEVAIMFLTGFVTLLIAGPGKYSLDGALGK</sequence>
<dbReference type="InterPro" id="IPR051907">
    <property type="entry name" value="DoxX-like_oxidoreductase"/>
</dbReference>